<dbReference type="AlphaFoldDB" id="A0A699KYE8"/>
<feature type="non-terminal residue" evidence="2">
    <location>
        <position position="131"/>
    </location>
</feature>
<dbReference type="GO" id="GO:0008270">
    <property type="term" value="F:zinc ion binding"/>
    <property type="evidence" value="ECO:0007669"/>
    <property type="project" value="InterPro"/>
</dbReference>
<sequence length="131" mass="14910">MLETKGNGGSNHGRDSDQQQSKRIKVVRAHATGASNKKSYAGNLPYYNKCKWHHIGPCTVKYGNYKRVGHTIKNCRTFAFATIKRASVANKKPAVTYFGCGAQGHFKSKCPRLKNQMYDNKKRRREKYARI</sequence>
<accession>A0A699KYE8</accession>
<evidence type="ECO:0000313" key="2">
    <source>
        <dbReference type="EMBL" id="GFB17737.1"/>
    </source>
</evidence>
<dbReference type="InterPro" id="IPR036875">
    <property type="entry name" value="Znf_CCHC_sf"/>
</dbReference>
<reference evidence="2" key="1">
    <citation type="journal article" date="2019" name="Sci. Rep.">
        <title>Draft genome of Tanacetum cinerariifolium, the natural source of mosquito coil.</title>
        <authorList>
            <person name="Yamashiro T."/>
            <person name="Shiraishi A."/>
            <person name="Satake H."/>
            <person name="Nakayama K."/>
        </authorList>
    </citation>
    <scope>NUCLEOTIDE SEQUENCE</scope>
</reference>
<evidence type="ECO:0000256" key="1">
    <source>
        <dbReference type="SAM" id="MobiDB-lite"/>
    </source>
</evidence>
<feature type="region of interest" description="Disordered" evidence="1">
    <location>
        <begin position="1"/>
        <end position="24"/>
    </location>
</feature>
<keyword evidence="2" id="KW-0548">Nucleotidyltransferase</keyword>
<keyword evidence="2" id="KW-0808">Transferase</keyword>
<dbReference type="GO" id="GO:0003964">
    <property type="term" value="F:RNA-directed DNA polymerase activity"/>
    <property type="evidence" value="ECO:0007669"/>
    <property type="project" value="UniProtKB-KW"/>
</dbReference>
<proteinExistence type="predicted"/>
<dbReference type="EMBL" id="BKCJ010568862">
    <property type="protein sequence ID" value="GFB17737.1"/>
    <property type="molecule type" value="Genomic_DNA"/>
</dbReference>
<name>A0A699KYE8_TANCI</name>
<comment type="caution">
    <text evidence="2">The sequence shown here is derived from an EMBL/GenBank/DDBJ whole genome shotgun (WGS) entry which is preliminary data.</text>
</comment>
<dbReference type="GO" id="GO:0003676">
    <property type="term" value="F:nucleic acid binding"/>
    <property type="evidence" value="ECO:0007669"/>
    <property type="project" value="InterPro"/>
</dbReference>
<organism evidence="2">
    <name type="scientific">Tanacetum cinerariifolium</name>
    <name type="common">Dalmatian daisy</name>
    <name type="synonym">Chrysanthemum cinerariifolium</name>
    <dbReference type="NCBI Taxonomy" id="118510"/>
    <lineage>
        <taxon>Eukaryota</taxon>
        <taxon>Viridiplantae</taxon>
        <taxon>Streptophyta</taxon>
        <taxon>Embryophyta</taxon>
        <taxon>Tracheophyta</taxon>
        <taxon>Spermatophyta</taxon>
        <taxon>Magnoliopsida</taxon>
        <taxon>eudicotyledons</taxon>
        <taxon>Gunneridae</taxon>
        <taxon>Pentapetalae</taxon>
        <taxon>asterids</taxon>
        <taxon>campanulids</taxon>
        <taxon>Asterales</taxon>
        <taxon>Asteraceae</taxon>
        <taxon>Asteroideae</taxon>
        <taxon>Anthemideae</taxon>
        <taxon>Anthemidinae</taxon>
        <taxon>Tanacetum</taxon>
    </lineage>
</organism>
<gene>
    <name evidence="2" type="ORF">Tci_689708</name>
</gene>
<protein>
    <submittedName>
        <fullName evidence="2">Reverse transcriptase domain-containing protein</fullName>
    </submittedName>
</protein>
<feature type="compositionally biased region" description="Gly residues" evidence="1">
    <location>
        <begin position="1"/>
        <end position="11"/>
    </location>
</feature>
<keyword evidence="2" id="KW-0695">RNA-directed DNA polymerase</keyword>
<dbReference type="Gene3D" id="4.10.60.10">
    <property type="entry name" value="Zinc finger, CCHC-type"/>
    <property type="match status" value="1"/>
</dbReference>
<dbReference type="SUPFAM" id="SSF57756">
    <property type="entry name" value="Retrovirus zinc finger-like domains"/>
    <property type="match status" value="1"/>
</dbReference>